<feature type="coiled-coil region" evidence="1">
    <location>
        <begin position="158"/>
        <end position="227"/>
    </location>
</feature>
<name>A0A6I2UUL5_9FIRM</name>
<evidence type="ECO:0000256" key="1">
    <source>
        <dbReference type="SAM" id="Coils"/>
    </source>
</evidence>
<proteinExistence type="predicted"/>
<comment type="caution">
    <text evidence="2">The sequence shown here is derived from an EMBL/GenBank/DDBJ whole genome shotgun (WGS) entry which is preliminary data.</text>
</comment>
<reference evidence="2 3" key="1">
    <citation type="submission" date="2019-08" db="EMBL/GenBank/DDBJ databases">
        <title>In-depth cultivation of the pig gut microbiome towards novel bacterial diversity and tailored functional studies.</title>
        <authorList>
            <person name="Wylensek D."/>
            <person name="Hitch T.C.A."/>
            <person name="Clavel T."/>
        </authorList>
    </citation>
    <scope>NUCLEOTIDE SEQUENCE [LARGE SCALE GENOMIC DNA]</scope>
    <source>
        <strain evidence="3">WCA-380-WT-3B3</strain>
    </source>
</reference>
<gene>
    <name evidence="2" type="ORF">FYJ78_00705</name>
</gene>
<keyword evidence="1" id="KW-0175">Coiled coil</keyword>
<accession>A0A6I2UUL5</accession>
<organism evidence="2 3">
    <name type="scientific">Selenomonas montiformis</name>
    <dbReference type="NCBI Taxonomy" id="2652285"/>
    <lineage>
        <taxon>Bacteria</taxon>
        <taxon>Bacillati</taxon>
        <taxon>Bacillota</taxon>
        <taxon>Negativicutes</taxon>
        <taxon>Selenomonadales</taxon>
        <taxon>Selenomonadaceae</taxon>
        <taxon>Selenomonas</taxon>
    </lineage>
</organism>
<dbReference type="AlphaFoldDB" id="A0A6I2UUL5"/>
<protein>
    <submittedName>
        <fullName evidence="2">Uncharacterized protein</fullName>
    </submittedName>
</protein>
<evidence type="ECO:0000313" key="2">
    <source>
        <dbReference type="EMBL" id="MSV23734.1"/>
    </source>
</evidence>
<keyword evidence="3" id="KW-1185">Reference proteome</keyword>
<dbReference type="Proteomes" id="UP000430222">
    <property type="component" value="Unassembled WGS sequence"/>
</dbReference>
<dbReference type="RefSeq" id="WP_154619482.1">
    <property type="nucleotide sequence ID" value="NZ_VUNL01000001.1"/>
</dbReference>
<feature type="coiled-coil region" evidence="1">
    <location>
        <begin position="549"/>
        <end position="604"/>
    </location>
</feature>
<dbReference type="EMBL" id="VUNL01000001">
    <property type="protein sequence ID" value="MSV23734.1"/>
    <property type="molecule type" value="Genomic_DNA"/>
</dbReference>
<evidence type="ECO:0000313" key="3">
    <source>
        <dbReference type="Proteomes" id="UP000430222"/>
    </source>
</evidence>
<sequence>MKNLGDLSQKELEYICERIPLDVIRNYFQKNPKEFGKIKSGFRPETLSDRDTLDTFVKNANKPFVTAFIESTVTRWLEQIQDNINELENAGYSAGEALLKTIPNCFFADCPSLYFKLVNRDVNNDYIQLLKDALSFAEKISKNKSASEEKNISTSILLNEANVKIDELNAEIERYKEHEKILNNNIKELKLHTKTCNDEVENINSKLKKAEENLYNMQSELEHYKRLCEYVDDEFRQDEFRQFQYVSIGQISHDYNGQIWINRLADISDGEIQLFIPDDNAPHYFENRDRLYWKNGPATDGEIAIWSWRADPRDVDPSKDYIKSEYNRNTKFTEVIEFPQCKNLTDIAKYITQWFEKTFISDKVLFVCTTSSGIKEGLLCSPGNLECSGTKVRLDKSVFMLPHYTVRFTDTIKLAGIRVFRKMNLGIPQSVYRVRTPFDAIKEMLLSRASITHLRENGWSKKEAQRCRNYLENIPKQTIVQELAETFACKEQEAKEYVDSFFNSVDSYLTSSDFDTQILAVALERNTDLIMRCKEQLTDEWRKENSTMFELAQEKLKEAEKATVKERKDAEVLIKQKSELAEEINGINNKIEEKKRLALEVESKIAIRIEEAKKNAAEFISQMAFVSPVREQSSSEKSNGKKINVYKSLMPCVNGGNIDDIDTFEEELIANFNIIGYREEVSIEMAQTISFGIGNHIPIVIGDNSTSIGQCVAATIKGGELSEIFISSPEINVDSLTETIRNEIQEHENRVILIHGVFDSYSIGVYNVLVNRLKCMEEELVVFLSIEGISLNMIPSNVWSTSFYINGDEGLDMMACETVNSFDISMSFKRKNNDKEFKVKKKELTPFASIIGNRQANLYALYLSYYNLDLNESYTILKQMIAVALSLGKEEMLNSCFIENGISYGEKLIEKFL</sequence>